<protein>
    <submittedName>
        <fullName evidence="1">RES domain-containing protein</fullName>
    </submittedName>
</protein>
<evidence type="ECO:0000313" key="2">
    <source>
        <dbReference type="Proteomes" id="UP000830631"/>
    </source>
</evidence>
<dbReference type="Proteomes" id="UP000830631">
    <property type="component" value="Chromosome"/>
</dbReference>
<dbReference type="RefSeq" id="WP_261811985.1">
    <property type="nucleotide sequence ID" value="NZ_CP078078.1"/>
</dbReference>
<dbReference type="EMBL" id="CP078078">
    <property type="protein sequence ID" value="UPL16506.1"/>
    <property type="molecule type" value="Genomic_DNA"/>
</dbReference>
<keyword evidence="2" id="KW-1185">Reference proteome</keyword>
<evidence type="ECO:0000313" key="1">
    <source>
        <dbReference type="EMBL" id="UPL16506.1"/>
    </source>
</evidence>
<organism evidence="1 2">
    <name type="scientific">Microbacterium aurugineum</name>
    <dbReference type="NCBI Taxonomy" id="2851642"/>
    <lineage>
        <taxon>Bacteria</taxon>
        <taxon>Bacillati</taxon>
        <taxon>Actinomycetota</taxon>
        <taxon>Actinomycetes</taxon>
        <taxon>Micrococcales</taxon>
        <taxon>Microbacteriaceae</taxon>
        <taxon>Microbacterium</taxon>
    </lineage>
</organism>
<sequence length="119" mass="13125">MAAPELQLVEAGGATIWRVGRAPDPWAWIDPRYAGNARWDDPDVAFRTTYAADSAFGCFVELLAYSRPDVNEDGSVMLKGIVEDPQDVAEFPTPRSPRFVRSMCGLRCRSASMTSTPQL</sequence>
<reference evidence="1 2" key="1">
    <citation type="submission" date="2021-06" db="EMBL/GenBank/DDBJ databases">
        <title>Genome-based taxonomic framework of Microbacterium strains isolated from marine environment, the description of four new species and reclassification of four preexisting species.</title>
        <authorList>
            <person name="Lee S.D."/>
            <person name="Kim S.-M."/>
            <person name="Byeon Y.-S."/>
            <person name="Yang H.L."/>
            <person name="Kim I.S."/>
        </authorList>
    </citation>
    <scope>NUCLEOTIDE SEQUENCE [LARGE SCALE GENOMIC DNA]</scope>
    <source>
        <strain evidence="1 2">KSW4-10</strain>
    </source>
</reference>
<proteinExistence type="predicted"/>
<accession>A0ABY4IXF4</accession>
<gene>
    <name evidence="1" type="ORF">KV397_01415</name>
</gene>
<name>A0ABY4IXF4_9MICO</name>